<name>A0A2T4MWH1_AERVE</name>
<evidence type="ECO:0000313" key="1">
    <source>
        <dbReference type="EMBL" id="PTH78940.1"/>
    </source>
</evidence>
<dbReference type="EMBL" id="PZKL01000045">
    <property type="protein sequence ID" value="PTH78940.1"/>
    <property type="molecule type" value="Genomic_DNA"/>
</dbReference>
<evidence type="ECO:0000313" key="2">
    <source>
        <dbReference type="Proteomes" id="UP000241986"/>
    </source>
</evidence>
<sequence length="198" mass="22952">MNSEIKVGEIRIQSQSGDSIFDINFIPESGLTCLHFGETIFGVPEFVELVAAKINGIDSMQEADEEYDFQVHLYIHKHLRDVTHNTLLKAMFVPNAYKKQFQRQVLVWTGEPTKTGGMGVVKYPPIPFNEGYIRNLYTLYKHTDHDNPPALPFKPVHNENAFIEDRLHDWRHDENNGRIHFFSRIADEAVWLLVEVEE</sequence>
<accession>A0A2T4MWH1</accession>
<protein>
    <submittedName>
        <fullName evidence="1">Uncharacterized protein</fullName>
    </submittedName>
</protein>
<dbReference type="AlphaFoldDB" id="A0A2T4MWH1"/>
<gene>
    <name evidence="1" type="ORF">DAA48_21100</name>
</gene>
<organism evidence="1 2">
    <name type="scientific">Aeromonas veronii</name>
    <dbReference type="NCBI Taxonomy" id="654"/>
    <lineage>
        <taxon>Bacteria</taxon>
        <taxon>Pseudomonadati</taxon>
        <taxon>Pseudomonadota</taxon>
        <taxon>Gammaproteobacteria</taxon>
        <taxon>Aeromonadales</taxon>
        <taxon>Aeromonadaceae</taxon>
        <taxon>Aeromonas</taxon>
    </lineage>
</organism>
<reference evidence="1 2" key="1">
    <citation type="submission" date="2018-03" db="EMBL/GenBank/DDBJ databases">
        <title>Aeromonas veronii whole genome sequencing and analysis.</title>
        <authorList>
            <person name="Xie H."/>
            <person name="Liu T."/>
            <person name="Wang K."/>
        </authorList>
    </citation>
    <scope>NUCLEOTIDE SEQUENCE [LARGE SCALE GENOMIC DNA]</scope>
    <source>
        <strain evidence="1 2">XH.VA.1</strain>
    </source>
</reference>
<proteinExistence type="predicted"/>
<dbReference type="Proteomes" id="UP000241986">
    <property type="component" value="Unassembled WGS sequence"/>
</dbReference>
<comment type="caution">
    <text evidence="1">The sequence shown here is derived from an EMBL/GenBank/DDBJ whole genome shotgun (WGS) entry which is preliminary data.</text>
</comment>
<dbReference type="RefSeq" id="WP_107684565.1">
    <property type="nucleotide sequence ID" value="NZ_PZKL01000045.1"/>
</dbReference>